<dbReference type="Proteomes" id="UP001200557">
    <property type="component" value="Unassembled WGS sequence"/>
</dbReference>
<name>A0ABS9CS88_9RHOB</name>
<keyword evidence="1" id="KW-0812">Transmembrane</keyword>
<feature type="transmembrane region" description="Helical" evidence="1">
    <location>
        <begin position="94"/>
        <end position="114"/>
    </location>
</feature>
<reference evidence="2 3" key="1">
    <citation type="submission" date="2022-01" db="EMBL/GenBank/DDBJ databases">
        <title>Octadecabacter sp. nov., isolated from a marine alga.</title>
        <authorList>
            <person name="Jin M.S."/>
            <person name="Kim H.M."/>
            <person name="Han D.M."/>
            <person name="Jung J.J."/>
            <person name="Jeon C.O."/>
        </authorList>
    </citation>
    <scope>NUCLEOTIDE SEQUENCE [LARGE SCALE GENOMIC DNA]</scope>
    <source>
        <strain evidence="2 3">G9-8</strain>
    </source>
</reference>
<keyword evidence="1" id="KW-0472">Membrane</keyword>
<gene>
    <name evidence="2" type="ORF">L0664_01860</name>
</gene>
<evidence type="ECO:0000313" key="2">
    <source>
        <dbReference type="EMBL" id="MCF2869801.1"/>
    </source>
</evidence>
<protein>
    <submittedName>
        <fullName evidence="2">Uncharacterized protein</fullName>
    </submittedName>
</protein>
<keyword evidence="1" id="KW-1133">Transmembrane helix</keyword>
<dbReference type="EMBL" id="JAKGAQ010000001">
    <property type="protein sequence ID" value="MCF2869801.1"/>
    <property type="molecule type" value="Genomic_DNA"/>
</dbReference>
<evidence type="ECO:0000313" key="3">
    <source>
        <dbReference type="Proteomes" id="UP001200557"/>
    </source>
</evidence>
<evidence type="ECO:0000256" key="1">
    <source>
        <dbReference type="SAM" id="Phobius"/>
    </source>
</evidence>
<organism evidence="2 3">
    <name type="scientific">Octadecabacter dasysiphoniae</name>
    <dbReference type="NCBI Taxonomy" id="2909341"/>
    <lineage>
        <taxon>Bacteria</taxon>
        <taxon>Pseudomonadati</taxon>
        <taxon>Pseudomonadota</taxon>
        <taxon>Alphaproteobacteria</taxon>
        <taxon>Rhodobacterales</taxon>
        <taxon>Roseobacteraceae</taxon>
        <taxon>Octadecabacter</taxon>
    </lineage>
</organism>
<feature type="transmembrane region" description="Helical" evidence="1">
    <location>
        <begin position="63"/>
        <end position="82"/>
    </location>
</feature>
<comment type="caution">
    <text evidence="2">The sequence shown here is derived from an EMBL/GenBank/DDBJ whole genome shotgun (WGS) entry which is preliminary data.</text>
</comment>
<feature type="transmembrane region" description="Helical" evidence="1">
    <location>
        <begin position="134"/>
        <end position="156"/>
    </location>
</feature>
<proteinExistence type="predicted"/>
<feature type="transmembrane region" description="Helical" evidence="1">
    <location>
        <begin position="21"/>
        <end position="43"/>
    </location>
</feature>
<keyword evidence="3" id="KW-1185">Reference proteome</keyword>
<dbReference type="RefSeq" id="WP_235223925.1">
    <property type="nucleotide sequence ID" value="NZ_JAKGAQ010000001.1"/>
</dbReference>
<sequence length="166" mass="17731">MTSLHPFRTPRLSGAEVGWARPLLAVVFGLAVPSLMGWVMIYIHGATLSGPPKDGSGYTLNDHLAFVSAFVAASIIVTWMMIPIAVMAMRAAAMLGWAGWGTALLGSWAVGLPVVHVMLNGDLTTDGNGLLPHITLAIAILALSIWASFWALLAVWETRPVKKPEF</sequence>
<accession>A0ABS9CS88</accession>